<evidence type="ECO:0000256" key="12">
    <source>
        <dbReference type="ARBA" id="ARBA00022840"/>
    </source>
</evidence>
<evidence type="ECO:0000256" key="10">
    <source>
        <dbReference type="ARBA" id="ARBA00022741"/>
    </source>
</evidence>
<dbReference type="FunFam" id="3.30.200.20:FF:000332">
    <property type="entry name" value="NIMA related kinase 11"/>
    <property type="match status" value="1"/>
</dbReference>
<name>A0A7L3MWQ9_9AVES</name>
<dbReference type="CDD" id="cd08222">
    <property type="entry name" value="STKc_Nek11"/>
    <property type="match status" value="1"/>
</dbReference>
<dbReference type="InterPro" id="IPR011009">
    <property type="entry name" value="Kinase-like_dom_sf"/>
</dbReference>
<keyword evidence="13" id="KW-0460">Magnesium</keyword>
<evidence type="ECO:0000256" key="5">
    <source>
        <dbReference type="ARBA" id="ARBA00012513"/>
    </source>
</evidence>
<accession>A0A7L3MWQ9</accession>
<evidence type="ECO:0000313" key="24">
    <source>
        <dbReference type="EMBL" id="NXU70523.1"/>
    </source>
</evidence>
<protein>
    <recommendedName>
        <fullName evidence="21">Serine/threonine-protein kinase Nek11</fullName>
        <ecNumber evidence="5">2.7.11.1</ecNumber>
    </recommendedName>
    <alternativeName>
        <fullName evidence="22">Never in mitosis A-related kinase 11</fullName>
    </alternativeName>
</protein>
<evidence type="ECO:0000259" key="23">
    <source>
        <dbReference type="PROSITE" id="PS50011"/>
    </source>
</evidence>
<dbReference type="PROSITE" id="PS50011">
    <property type="entry name" value="PROTEIN_KINASE_DOM"/>
    <property type="match status" value="1"/>
</dbReference>
<comment type="subcellular location">
    <subcellularLocation>
        <location evidence="3">Nucleus</location>
        <location evidence="3">Nucleolus</location>
    </subcellularLocation>
</comment>
<gene>
    <name evidence="24" type="primary">Nek11</name>
    <name evidence="24" type="ORF">OREMEL_R07358</name>
</gene>
<dbReference type="FunFam" id="1.10.510.10:FF:001071">
    <property type="entry name" value="NIMA related kinase 11"/>
    <property type="match status" value="1"/>
</dbReference>
<comment type="cofactor">
    <cofactor evidence="1">
        <name>Mn(2+)</name>
        <dbReference type="ChEBI" id="CHEBI:29035"/>
    </cofactor>
</comment>
<comment type="similarity">
    <text evidence="4">Belongs to the protein kinase superfamily. NEK Ser/Thr protein kinase family. NIMA subfamily.</text>
</comment>
<evidence type="ECO:0000256" key="14">
    <source>
        <dbReference type="ARBA" id="ARBA00023054"/>
    </source>
</evidence>
<dbReference type="PANTHER" id="PTHR44899">
    <property type="entry name" value="CAMK FAMILY PROTEIN KINASE"/>
    <property type="match status" value="1"/>
</dbReference>
<evidence type="ECO:0000256" key="16">
    <source>
        <dbReference type="ARBA" id="ARBA00023242"/>
    </source>
</evidence>
<keyword evidence="17" id="KW-0131">Cell cycle</keyword>
<dbReference type="GO" id="GO:0046872">
    <property type="term" value="F:metal ion binding"/>
    <property type="evidence" value="ECO:0007669"/>
    <property type="project" value="UniProtKB-KW"/>
</dbReference>
<keyword evidence="14" id="KW-0175">Coiled coil</keyword>
<dbReference type="OrthoDB" id="248923at2759"/>
<dbReference type="SMART" id="SM00220">
    <property type="entry name" value="S_TKc"/>
    <property type="match status" value="1"/>
</dbReference>
<evidence type="ECO:0000256" key="11">
    <source>
        <dbReference type="ARBA" id="ARBA00022777"/>
    </source>
</evidence>
<dbReference type="PANTHER" id="PTHR44899:SF8">
    <property type="entry name" value="NIMA-RELATED KINASE 11"/>
    <property type="match status" value="1"/>
</dbReference>
<evidence type="ECO:0000256" key="13">
    <source>
        <dbReference type="ARBA" id="ARBA00022842"/>
    </source>
</evidence>
<comment type="cofactor">
    <cofactor evidence="2">
        <name>Mg(2+)</name>
        <dbReference type="ChEBI" id="CHEBI:18420"/>
    </cofactor>
</comment>
<dbReference type="GO" id="GO:0005730">
    <property type="term" value="C:nucleolus"/>
    <property type="evidence" value="ECO:0007669"/>
    <property type="project" value="UniProtKB-SubCell"/>
</dbReference>
<comment type="caution">
    <text evidence="24">The sequence shown here is derived from an EMBL/GenBank/DDBJ whole genome shotgun (WGS) entry which is preliminary data.</text>
</comment>
<dbReference type="Proteomes" id="UP000579904">
    <property type="component" value="Unassembled WGS sequence"/>
</dbReference>
<keyword evidence="7" id="KW-0597">Phosphoprotein</keyword>
<dbReference type="InterPro" id="IPR008271">
    <property type="entry name" value="Ser/Thr_kinase_AS"/>
</dbReference>
<feature type="domain" description="Protein kinase" evidence="23">
    <location>
        <begin position="29"/>
        <end position="287"/>
    </location>
</feature>
<dbReference type="GO" id="GO:0005524">
    <property type="term" value="F:ATP binding"/>
    <property type="evidence" value="ECO:0007669"/>
    <property type="project" value="UniProtKB-KW"/>
</dbReference>
<dbReference type="Gene3D" id="3.30.200.20">
    <property type="entry name" value="Phosphorylase Kinase, domain 1"/>
    <property type="match status" value="1"/>
</dbReference>
<evidence type="ECO:0000256" key="18">
    <source>
        <dbReference type="ARBA" id="ARBA00047899"/>
    </source>
</evidence>
<keyword evidence="25" id="KW-1185">Reference proteome</keyword>
<keyword evidence="10" id="KW-0547">Nucleotide-binding</keyword>
<organism evidence="24 25">
    <name type="scientific">Oreotrochilus melanogaster</name>
    <dbReference type="NCBI Taxonomy" id="689266"/>
    <lineage>
        <taxon>Eukaryota</taxon>
        <taxon>Metazoa</taxon>
        <taxon>Chordata</taxon>
        <taxon>Craniata</taxon>
        <taxon>Vertebrata</taxon>
        <taxon>Euteleostomi</taxon>
        <taxon>Archelosauria</taxon>
        <taxon>Archosauria</taxon>
        <taxon>Dinosauria</taxon>
        <taxon>Saurischia</taxon>
        <taxon>Theropoda</taxon>
        <taxon>Coelurosauria</taxon>
        <taxon>Aves</taxon>
        <taxon>Neognathae</taxon>
        <taxon>Neoaves</taxon>
        <taxon>Strisores</taxon>
        <taxon>Apodiformes</taxon>
        <taxon>Trochilidae</taxon>
        <taxon>Oreotrochilus</taxon>
    </lineage>
</organism>
<reference evidence="24 25" key="1">
    <citation type="submission" date="2019-09" db="EMBL/GenBank/DDBJ databases">
        <title>Bird 10,000 Genomes (B10K) Project - Family phase.</title>
        <authorList>
            <person name="Zhang G."/>
        </authorList>
    </citation>
    <scope>NUCLEOTIDE SEQUENCE [LARGE SCALE GENOMIC DNA]</scope>
    <source>
        <strain evidence="24">OUT-0002</strain>
    </source>
</reference>
<evidence type="ECO:0000256" key="1">
    <source>
        <dbReference type="ARBA" id="ARBA00001936"/>
    </source>
</evidence>
<evidence type="ECO:0000256" key="15">
    <source>
        <dbReference type="ARBA" id="ARBA00023211"/>
    </source>
</evidence>
<evidence type="ECO:0000256" key="3">
    <source>
        <dbReference type="ARBA" id="ARBA00004604"/>
    </source>
</evidence>
<dbReference type="SUPFAM" id="SSF56112">
    <property type="entry name" value="Protein kinase-like (PK-like)"/>
    <property type="match status" value="1"/>
</dbReference>
<dbReference type="Pfam" id="PF00069">
    <property type="entry name" value="Pkinase"/>
    <property type="match status" value="1"/>
</dbReference>
<evidence type="ECO:0000256" key="22">
    <source>
        <dbReference type="ARBA" id="ARBA00075647"/>
    </source>
</evidence>
<dbReference type="InterPro" id="IPR000719">
    <property type="entry name" value="Prot_kinase_dom"/>
</dbReference>
<evidence type="ECO:0000256" key="6">
    <source>
        <dbReference type="ARBA" id="ARBA00022527"/>
    </source>
</evidence>
<keyword evidence="15" id="KW-0464">Manganese</keyword>
<keyword evidence="12" id="KW-0067">ATP-binding</keyword>
<evidence type="ECO:0000256" key="7">
    <source>
        <dbReference type="ARBA" id="ARBA00022553"/>
    </source>
</evidence>
<keyword evidence="11 24" id="KW-0418">Kinase</keyword>
<comment type="catalytic activity">
    <reaction evidence="18">
        <text>L-threonyl-[protein] + ATP = O-phospho-L-threonyl-[protein] + ADP + H(+)</text>
        <dbReference type="Rhea" id="RHEA:46608"/>
        <dbReference type="Rhea" id="RHEA-COMP:11060"/>
        <dbReference type="Rhea" id="RHEA-COMP:11605"/>
        <dbReference type="ChEBI" id="CHEBI:15378"/>
        <dbReference type="ChEBI" id="CHEBI:30013"/>
        <dbReference type="ChEBI" id="CHEBI:30616"/>
        <dbReference type="ChEBI" id="CHEBI:61977"/>
        <dbReference type="ChEBI" id="CHEBI:456216"/>
        <dbReference type="EC" id="2.7.11.1"/>
    </reaction>
</comment>
<evidence type="ECO:0000256" key="21">
    <source>
        <dbReference type="ARBA" id="ARBA00073378"/>
    </source>
</evidence>
<keyword evidence="9" id="KW-0479">Metal-binding</keyword>
<sequence length="591" mass="67453">MLKFQETPKHVTVARFNSACSDTVIARRYTIQRKLGNGSFGSVYLVSDSKAKQGEELKVLKKISVGDLKPNETVEANLEAQLLSKLDHPAIVKFYASFVEQDSFCIITEYCEGGDLDFKIQEYKGCGKIFTQRQIIDWFIQLLLGVNYMHERRILHRDLKAKNIFVKNNLLKIGDFGVSRLLMGSCDLATTFTGTPYYMSPEALKHQGYNTKSDIWSLGCILYEMCCMSHAFTGHNFLSVVLKIVEGDTPCLPDRYPSKLNAVLCSMLNKNPSLRPAAAEILKIPYIEEELKNIQYEFTNITVKDKSLNVQKEAAPIFDAVQRKVHLQTLQELSEVQKMTPRERMRLRKLNAADEKAKKLKQLAEEKYQENVKRMQEFRSRHFQKLNINVLHCIPLLCFLHALFSTVLFNTGNLEVHQRLNHLAKPVMKEKIPEDPEIAEEYYNDEFESYSEGSEEEEDAKTSQTVSKANHQVYVLWESNIHDIEAMVKYLESVLNNSSLGSGTVTRASPGAPQGFRALNSTMAETKLKHMRESAIGKLGAEVFEAVYSYLKQARQQNANEGEIKSQLEKLVSRASDCFEVDQLLYFEEQL</sequence>
<evidence type="ECO:0000256" key="8">
    <source>
        <dbReference type="ARBA" id="ARBA00022679"/>
    </source>
</evidence>
<evidence type="ECO:0000256" key="19">
    <source>
        <dbReference type="ARBA" id="ARBA00048679"/>
    </source>
</evidence>
<dbReference type="AlphaFoldDB" id="A0A7L3MWQ9"/>
<keyword evidence="16" id="KW-0539">Nucleus</keyword>
<dbReference type="InterPro" id="IPR051131">
    <property type="entry name" value="NEK_Ser/Thr_kinase_NIMA"/>
</dbReference>
<feature type="non-terminal residue" evidence="24">
    <location>
        <position position="1"/>
    </location>
</feature>
<evidence type="ECO:0000313" key="25">
    <source>
        <dbReference type="Proteomes" id="UP000579904"/>
    </source>
</evidence>
<proteinExistence type="inferred from homology"/>
<dbReference type="EMBL" id="VZUB01000415">
    <property type="protein sequence ID" value="NXU70523.1"/>
    <property type="molecule type" value="Genomic_DNA"/>
</dbReference>
<evidence type="ECO:0000256" key="4">
    <source>
        <dbReference type="ARBA" id="ARBA00010886"/>
    </source>
</evidence>
<evidence type="ECO:0000256" key="20">
    <source>
        <dbReference type="ARBA" id="ARBA00055453"/>
    </source>
</evidence>
<keyword evidence="8" id="KW-0808">Transferase</keyword>
<feature type="non-terminal residue" evidence="24">
    <location>
        <position position="591"/>
    </location>
</feature>
<keyword evidence="6" id="KW-0723">Serine/threonine-protein kinase</keyword>
<dbReference type="EC" id="2.7.11.1" evidence="5"/>
<comment type="catalytic activity">
    <reaction evidence="19">
        <text>L-seryl-[protein] + ATP = O-phospho-L-seryl-[protein] + ADP + H(+)</text>
        <dbReference type="Rhea" id="RHEA:17989"/>
        <dbReference type="Rhea" id="RHEA-COMP:9863"/>
        <dbReference type="Rhea" id="RHEA-COMP:11604"/>
        <dbReference type="ChEBI" id="CHEBI:15378"/>
        <dbReference type="ChEBI" id="CHEBI:29999"/>
        <dbReference type="ChEBI" id="CHEBI:30616"/>
        <dbReference type="ChEBI" id="CHEBI:83421"/>
        <dbReference type="ChEBI" id="CHEBI:456216"/>
        <dbReference type="EC" id="2.7.11.1"/>
    </reaction>
</comment>
<evidence type="ECO:0000256" key="2">
    <source>
        <dbReference type="ARBA" id="ARBA00001946"/>
    </source>
</evidence>
<dbReference type="PROSITE" id="PS00108">
    <property type="entry name" value="PROTEIN_KINASE_ST"/>
    <property type="match status" value="1"/>
</dbReference>
<dbReference type="GO" id="GO:0004674">
    <property type="term" value="F:protein serine/threonine kinase activity"/>
    <property type="evidence" value="ECO:0007669"/>
    <property type="project" value="UniProtKB-KW"/>
</dbReference>
<evidence type="ECO:0000256" key="9">
    <source>
        <dbReference type="ARBA" id="ARBA00022723"/>
    </source>
</evidence>
<comment type="function">
    <text evidence="20">Protein kinase which plays an important role in the G2/M checkpoint response to DNA damage. Controls degradation of CDC25A by directly phosphorylating it on residues whose phosphorylation is required for BTRC-mediated polyubiquitination and degradation.</text>
</comment>
<evidence type="ECO:0000256" key="17">
    <source>
        <dbReference type="ARBA" id="ARBA00023306"/>
    </source>
</evidence>
<dbReference type="Gene3D" id="1.10.510.10">
    <property type="entry name" value="Transferase(Phosphotransferase) domain 1"/>
    <property type="match status" value="1"/>
</dbReference>